<dbReference type="InterPro" id="IPR000182">
    <property type="entry name" value="GNAT_dom"/>
</dbReference>
<gene>
    <name evidence="2" type="ORF">GQ26_0310460</name>
</gene>
<reference evidence="2" key="2">
    <citation type="journal article" date="2014" name="PLoS Genet.">
        <title>Signature gene expression reveals novel clues to the molecular mechanisms of dimorphic transition in Penicillium marneffei.</title>
        <authorList>
            <person name="Yang E."/>
            <person name="Wang G."/>
            <person name="Cai J."/>
            <person name="Woo P.C."/>
            <person name="Lau S.K."/>
            <person name="Yuen K.-Y."/>
            <person name="Chow W.-N."/>
            <person name="Lin X."/>
        </authorList>
    </citation>
    <scope>NUCLEOTIDE SEQUENCE</scope>
    <source>
        <strain evidence="2">PM1</strain>
    </source>
</reference>
<dbReference type="eggNOG" id="ENOG502SIEM">
    <property type="taxonomic scope" value="Eukaryota"/>
</dbReference>
<proteinExistence type="predicted"/>
<dbReference type="CDD" id="cd04301">
    <property type="entry name" value="NAT_SF"/>
    <property type="match status" value="1"/>
</dbReference>
<evidence type="ECO:0000259" key="1">
    <source>
        <dbReference type="PROSITE" id="PS51186"/>
    </source>
</evidence>
<dbReference type="Pfam" id="PF00583">
    <property type="entry name" value="Acetyltransf_1"/>
    <property type="match status" value="1"/>
</dbReference>
<organism evidence="2">
    <name type="scientific">Talaromyces marneffei PM1</name>
    <dbReference type="NCBI Taxonomy" id="1077442"/>
    <lineage>
        <taxon>Eukaryota</taxon>
        <taxon>Fungi</taxon>
        <taxon>Dikarya</taxon>
        <taxon>Ascomycota</taxon>
        <taxon>Pezizomycotina</taxon>
        <taxon>Eurotiomycetes</taxon>
        <taxon>Eurotiomycetidae</taxon>
        <taxon>Eurotiales</taxon>
        <taxon>Trichocomaceae</taxon>
        <taxon>Talaromyces</taxon>
        <taxon>Talaromyces sect. Talaromyces</taxon>
    </lineage>
</organism>
<dbReference type="EMBL" id="JPOX01000031">
    <property type="protein sequence ID" value="KFX43976.1"/>
    <property type="molecule type" value="Genomic_DNA"/>
</dbReference>
<sequence>MASNTVPFEHTAIEPITNPEDFYSVFEICAKAFGEQTADGIWTAMNPGWDTPEGKVQGAARMEARWHATKDAKNTHFLKASVSTAEGSPRIVGVAIWVHASLIPGQGDAPDPLDFTDLYPGDERMPRFLTQLIASMQVRRRQVLQEKAQQPDSSQKSVMTLDLCALDPQFQRRGIASKLVQWGLKEARRLGDIEAITEASRMGRSVYKRLGFQGVEEIQYEVDEEFRIGVCRRMSFFGRGLRLELVVEYQ</sequence>
<feature type="domain" description="N-acetyltransferase" evidence="1">
    <location>
        <begin position="161"/>
        <end position="229"/>
    </location>
</feature>
<dbReference type="HOGENOM" id="CLU_099938_0_0_1"/>
<dbReference type="GO" id="GO:0016747">
    <property type="term" value="F:acyltransferase activity, transferring groups other than amino-acyl groups"/>
    <property type="evidence" value="ECO:0007669"/>
    <property type="project" value="InterPro"/>
</dbReference>
<evidence type="ECO:0000313" key="2">
    <source>
        <dbReference type="EMBL" id="KFX43976.1"/>
    </source>
</evidence>
<dbReference type="PANTHER" id="PTHR42791">
    <property type="entry name" value="GNAT FAMILY ACETYLTRANSFERASE"/>
    <property type="match status" value="1"/>
</dbReference>
<dbReference type="InterPro" id="IPR052523">
    <property type="entry name" value="Trichothecene_AcTrans"/>
</dbReference>
<accession>A0A093VBB9</accession>
<comment type="caution">
    <text evidence="2">The sequence shown here is derived from an EMBL/GenBank/DDBJ whole genome shotgun (WGS) entry which is preliminary data.</text>
</comment>
<dbReference type="Gene3D" id="3.40.630.30">
    <property type="match status" value="1"/>
</dbReference>
<keyword evidence="2" id="KW-0808">Transferase</keyword>
<dbReference type="SUPFAM" id="SSF55729">
    <property type="entry name" value="Acyl-CoA N-acyltransferases (Nat)"/>
    <property type="match status" value="1"/>
</dbReference>
<dbReference type="PROSITE" id="PS51186">
    <property type="entry name" value="GNAT"/>
    <property type="match status" value="1"/>
</dbReference>
<name>A0A093VBB9_TALMA</name>
<dbReference type="InterPro" id="IPR016181">
    <property type="entry name" value="Acyl_CoA_acyltransferase"/>
</dbReference>
<protein>
    <submittedName>
        <fullName evidence="2">Putative N-acetyltransferase YafP</fullName>
    </submittedName>
</protein>
<dbReference type="AlphaFoldDB" id="A0A093VBB9"/>
<dbReference type="PANTHER" id="PTHR42791:SF14">
    <property type="entry name" value="N-ACETYLTRANSFERASE DOMAIN-CONTAINING PROTEIN"/>
    <property type="match status" value="1"/>
</dbReference>
<reference key="1">
    <citation type="journal article" date="2014" name="PLoS Genet.">
        <title>Signature Gene Expression Reveals Novel Clues to the Molecular Mechanisms of Dimorphic Transition in Penicillium marneffei.</title>
        <authorList>
            <person name="Yang E."/>
            <person name="Wang G."/>
            <person name="Cai J."/>
            <person name="Woo P.C."/>
            <person name="Lau S.K."/>
            <person name="Yuen K.-Y."/>
            <person name="Chow W.-N."/>
            <person name="Lin X."/>
        </authorList>
    </citation>
    <scope>NUCLEOTIDE SEQUENCE [LARGE SCALE GENOMIC DNA]</scope>
    <source>
        <strain>PM1</strain>
    </source>
</reference>